<dbReference type="EMBL" id="AQFT01000090">
    <property type="protein sequence ID" value="EMZ25163.1"/>
    <property type="molecule type" value="Genomic_DNA"/>
</dbReference>
<protein>
    <recommendedName>
        <fullName evidence="2">NAD-dependent epimerase/dehydratase domain-containing protein</fullName>
    </recommendedName>
</protein>
<evidence type="ECO:0000313" key="3">
    <source>
        <dbReference type="EMBL" id="EMZ25163.1"/>
    </source>
</evidence>
<evidence type="ECO:0000256" key="1">
    <source>
        <dbReference type="ARBA" id="ARBA00007637"/>
    </source>
</evidence>
<organism evidence="3 4">
    <name type="scientific">Eubacterium plexicaudatum ASF492</name>
    <dbReference type="NCBI Taxonomy" id="1235802"/>
    <lineage>
        <taxon>Bacteria</taxon>
        <taxon>Bacillati</taxon>
        <taxon>Bacillota</taxon>
        <taxon>Clostridia</taxon>
        <taxon>Eubacteriales</taxon>
        <taxon>Eubacteriaceae</taxon>
        <taxon>Eubacterium</taxon>
    </lineage>
</organism>
<dbReference type="CDD" id="cd08946">
    <property type="entry name" value="SDR_e"/>
    <property type="match status" value="1"/>
</dbReference>
<gene>
    <name evidence="3" type="ORF">C823_02912</name>
</gene>
<dbReference type="PANTHER" id="PTHR43000">
    <property type="entry name" value="DTDP-D-GLUCOSE 4,6-DEHYDRATASE-RELATED"/>
    <property type="match status" value="1"/>
</dbReference>
<proteinExistence type="inferred from homology"/>
<dbReference type="InterPro" id="IPR036291">
    <property type="entry name" value="NAD(P)-bd_dom_sf"/>
</dbReference>
<keyword evidence="4" id="KW-1185">Reference proteome</keyword>
<sequence length="290" mass="33217">MNILVTGADGFIGKRMAEVLSKKGHHVIGHCLTDGDISKKEAFAPYRECTTDVVYHFAARTFVPDSWNNCYEYFHTNVMGTVSVLEFCREKRCSAVLMSSYVYGEPQFLPVTEEHPLVSATPYHETKIVMEHIGRFYTEHFSVPVTVFRPFNVYGMGQNEAFLLPKIMKQLLDPHITRVRLMDLSPRRDYVYIKDVIEALCCGMAVKEGFHVYNIGTGHSYSVEEAVKMCMNVTGIEKPYDAVQEVRAFEVSDCVADISKLEQDFGYHVRYGLRDGIQDWYLEMRRQISG</sequence>
<feature type="domain" description="NAD-dependent epimerase/dehydratase" evidence="2">
    <location>
        <begin position="3"/>
        <end position="216"/>
    </location>
</feature>
<dbReference type="STRING" id="1235802.C823_02912"/>
<dbReference type="eggNOG" id="COG0451">
    <property type="taxonomic scope" value="Bacteria"/>
</dbReference>
<dbReference type="InterPro" id="IPR001509">
    <property type="entry name" value="Epimerase_deHydtase"/>
</dbReference>
<dbReference type="Gene3D" id="3.40.50.720">
    <property type="entry name" value="NAD(P)-binding Rossmann-like Domain"/>
    <property type="match status" value="1"/>
</dbReference>
<dbReference type="HOGENOM" id="CLU_007383_1_7_9"/>
<comment type="similarity">
    <text evidence="1">Belongs to the NAD(P)-dependent epimerase/dehydratase family.</text>
</comment>
<evidence type="ECO:0000313" key="4">
    <source>
        <dbReference type="Proteomes" id="UP000012589"/>
    </source>
</evidence>
<dbReference type="PRINTS" id="PR01713">
    <property type="entry name" value="NUCEPIMERASE"/>
</dbReference>
<dbReference type="SUPFAM" id="SSF51735">
    <property type="entry name" value="NAD(P)-binding Rossmann-fold domains"/>
    <property type="match status" value="1"/>
</dbReference>
<dbReference type="OrthoDB" id="9811743at2"/>
<accession>N2AFC8</accession>
<dbReference type="PATRIC" id="fig|1235802.3.peg.3078"/>
<evidence type="ECO:0000259" key="2">
    <source>
        <dbReference type="Pfam" id="PF01370"/>
    </source>
</evidence>
<dbReference type="AlphaFoldDB" id="N2AFC8"/>
<reference evidence="3 4" key="1">
    <citation type="journal article" date="2014" name="Genome Announc.">
        <title>Draft genome sequences of the altered schaedler flora, a defined bacterial community from gnotobiotic mice.</title>
        <authorList>
            <person name="Wannemuehler M.J."/>
            <person name="Overstreet A.M."/>
            <person name="Ward D.V."/>
            <person name="Phillips G.J."/>
        </authorList>
    </citation>
    <scope>NUCLEOTIDE SEQUENCE [LARGE SCALE GENOMIC DNA]</scope>
    <source>
        <strain evidence="3 4">ASF492</strain>
    </source>
</reference>
<dbReference type="Pfam" id="PF01370">
    <property type="entry name" value="Epimerase"/>
    <property type="match status" value="1"/>
</dbReference>
<name>N2AFC8_9FIRM</name>
<dbReference type="Proteomes" id="UP000012589">
    <property type="component" value="Unassembled WGS sequence"/>
</dbReference>
<comment type="caution">
    <text evidence="3">The sequence shown here is derived from an EMBL/GenBank/DDBJ whole genome shotgun (WGS) entry which is preliminary data.</text>
</comment>